<dbReference type="Proteomes" id="UP000191554">
    <property type="component" value="Unassembled WGS sequence"/>
</dbReference>
<dbReference type="InterPro" id="IPR029058">
    <property type="entry name" value="AB_hydrolase_fold"/>
</dbReference>
<dbReference type="GO" id="GO:0046555">
    <property type="term" value="F:acetylxylan esterase activity"/>
    <property type="evidence" value="ECO:0007669"/>
    <property type="project" value="UniProtKB-EC"/>
</dbReference>
<feature type="active site" description="Charge relay system" evidence="1">
    <location>
        <position position="271"/>
    </location>
</feature>
<dbReference type="InterPro" id="IPR039069">
    <property type="entry name" value="CE7"/>
</dbReference>
<organism evidence="4 5">
    <name type="scientific">Ruminiclostridium hungatei</name>
    <name type="common">Clostridium hungatei</name>
    <dbReference type="NCBI Taxonomy" id="48256"/>
    <lineage>
        <taxon>Bacteria</taxon>
        <taxon>Bacillati</taxon>
        <taxon>Bacillota</taxon>
        <taxon>Clostridia</taxon>
        <taxon>Eubacteriales</taxon>
        <taxon>Oscillospiraceae</taxon>
        <taxon>Ruminiclostridium</taxon>
    </lineage>
</organism>
<feature type="active site" description="Nucleophile" evidence="1">
    <location>
        <position position="183"/>
    </location>
</feature>
<dbReference type="EMBL" id="MZGX01000016">
    <property type="protein sequence ID" value="OPX43606.1"/>
    <property type="molecule type" value="Genomic_DNA"/>
</dbReference>
<dbReference type="PANTHER" id="PTHR40111:SF1">
    <property type="entry name" value="CEPHALOSPORIN-C DEACETYLASE"/>
    <property type="match status" value="1"/>
</dbReference>
<dbReference type="GO" id="GO:0005976">
    <property type="term" value="P:polysaccharide metabolic process"/>
    <property type="evidence" value="ECO:0007669"/>
    <property type="project" value="TreeGrafter"/>
</dbReference>
<gene>
    <name evidence="4" type="primary">cah</name>
    <name evidence="4" type="ORF">CLHUN_25450</name>
</gene>
<evidence type="ECO:0000313" key="4">
    <source>
        <dbReference type="EMBL" id="OPX43606.1"/>
    </source>
</evidence>
<feature type="binding site" evidence="2">
    <location>
        <position position="92"/>
    </location>
    <ligand>
        <name>substrate</name>
    </ligand>
</feature>
<dbReference type="Pfam" id="PF05448">
    <property type="entry name" value="AXE1"/>
    <property type="match status" value="1"/>
</dbReference>
<dbReference type="AlphaFoldDB" id="A0A1V4SJC7"/>
<feature type="active site" description="Charge relay system" evidence="1">
    <location>
        <position position="300"/>
    </location>
</feature>
<reference evidence="4 5" key="1">
    <citation type="submission" date="2017-03" db="EMBL/GenBank/DDBJ databases">
        <title>Genome sequence of Clostridium hungatei DSM 14427.</title>
        <authorList>
            <person name="Poehlein A."/>
            <person name="Daniel R."/>
        </authorList>
    </citation>
    <scope>NUCLEOTIDE SEQUENCE [LARGE SCALE GENOMIC DNA]</scope>
    <source>
        <strain evidence="4 5">DSM 14427</strain>
    </source>
</reference>
<protein>
    <submittedName>
        <fullName evidence="4">Cephalosporin-C deacetylase</fullName>
        <ecNumber evidence="4">3.1.1.41</ecNumber>
        <ecNumber evidence="4">3.1.1.72</ecNumber>
    </submittedName>
</protein>
<evidence type="ECO:0000256" key="2">
    <source>
        <dbReference type="PIRSR" id="PIRSR639069-2"/>
    </source>
</evidence>
<sequence>MLQPYDLPLEQLQVFKPDLTRQPDFEEFWSSSLEELSKVPLTYTLTPYDYPVRGVKVYTLNFLSFNNANIQGYLAIPDGTGPHPGLMLYHGYNWAMDGKIDDTVNWALHGYAAFQMLVRGQQGFSCDNVPSTTGGVSGWMTKGILDPKEYYYRAVYLDAVRALEVLSAIEGVDTARIGVHGGSQGGGLTLAAAALSSIPVVAVADFPYLSNFERAINITPNGPYNEFNDYFRKNPSPQIEMQAKKTLSYFDVMNLAPKIRCHTWISSGLVDDITPPSTVFSAYNHLTCSKEIAVFRYFGHEYLPGATVPKLRTLMNHLLDHK</sequence>
<dbReference type="OrthoDB" id="9770528at2"/>
<dbReference type="EC" id="3.1.1.41" evidence="4"/>
<dbReference type="InterPro" id="IPR008391">
    <property type="entry name" value="AXE1_dom"/>
</dbReference>
<comment type="caution">
    <text evidence="4">The sequence shown here is derived from an EMBL/GenBank/DDBJ whole genome shotgun (WGS) entry which is preliminary data.</text>
</comment>
<keyword evidence="5" id="KW-1185">Reference proteome</keyword>
<dbReference type="SUPFAM" id="SSF53474">
    <property type="entry name" value="alpha/beta-Hydrolases"/>
    <property type="match status" value="1"/>
</dbReference>
<feature type="domain" description="Acetyl xylan esterase" evidence="3">
    <location>
        <begin position="5"/>
        <end position="306"/>
    </location>
</feature>
<dbReference type="GO" id="GO:0047739">
    <property type="term" value="F:cephalosporin-C deacetylase activity"/>
    <property type="evidence" value="ECO:0007669"/>
    <property type="project" value="UniProtKB-EC"/>
</dbReference>
<proteinExistence type="predicted"/>
<accession>A0A1V4SJC7</accession>
<keyword evidence="4" id="KW-0378">Hydrolase</keyword>
<dbReference type="EC" id="3.1.1.72" evidence="4"/>
<evidence type="ECO:0000259" key="3">
    <source>
        <dbReference type="Pfam" id="PF05448"/>
    </source>
</evidence>
<dbReference type="RefSeq" id="WP_080064977.1">
    <property type="nucleotide sequence ID" value="NZ_MZGX01000016.1"/>
</dbReference>
<name>A0A1V4SJC7_RUMHU</name>
<evidence type="ECO:0000256" key="1">
    <source>
        <dbReference type="PIRSR" id="PIRSR639069-1"/>
    </source>
</evidence>
<dbReference type="Gene3D" id="3.40.50.1820">
    <property type="entry name" value="alpha/beta hydrolase"/>
    <property type="match status" value="1"/>
</dbReference>
<dbReference type="PANTHER" id="PTHR40111">
    <property type="entry name" value="CEPHALOSPORIN-C DEACETYLASE"/>
    <property type="match status" value="1"/>
</dbReference>
<evidence type="ECO:0000313" key="5">
    <source>
        <dbReference type="Proteomes" id="UP000191554"/>
    </source>
</evidence>
<dbReference type="STRING" id="48256.CLHUN_25450"/>